<feature type="transmembrane region" description="Helical" evidence="5">
    <location>
        <begin position="103"/>
        <end position="123"/>
    </location>
</feature>
<proteinExistence type="predicted"/>
<keyword evidence="7" id="KW-0378">Hydrolase</keyword>
<dbReference type="InterPro" id="IPR022764">
    <property type="entry name" value="Peptidase_S54_rhomboid_dom"/>
</dbReference>
<keyword evidence="7" id="KW-0645">Protease</keyword>
<evidence type="ECO:0000259" key="6">
    <source>
        <dbReference type="Pfam" id="PF01694"/>
    </source>
</evidence>
<feature type="transmembrane region" description="Helical" evidence="5">
    <location>
        <begin position="159"/>
        <end position="178"/>
    </location>
</feature>
<feature type="domain" description="Peptidase S54 rhomboid" evidence="6">
    <location>
        <begin position="99"/>
        <end position="245"/>
    </location>
</feature>
<dbReference type="RefSeq" id="WP_344607560.1">
    <property type="nucleotide sequence ID" value="NZ_BAAAHE010000037.1"/>
</dbReference>
<dbReference type="Proteomes" id="UP001500957">
    <property type="component" value="Unassembled WGS sequence"/>
</dbReference>
<dbReference type="Gene3D" id="1.20.1540.10">
    <property type="entry name" value="Rhomboid-like"/>
    <property type="match status" value="1"/>
</dbReference>
<evidence type="ECO:0000313" key="8">
    <source>
        <dbReference type="Proteomes" id="UP001500957"/>
    </source>
</evidence>
<comment type="caution">
    <text evidence="7">The sequence shown here is derived from an EMBL/GenBank/DDBJ whole genome shotgun (WGS) entry which is preliminary data.</text>
</comment>
<protein>
    <submittedName>
        <fullName evidence="7">Rhomboid family intramembrane serine protease</fullName>
    </submittedName>
</protein>
<keyword evidence="4 5" id="KW-0472">Membrane</keyword>
<dbReference type="GO" id="GO:0008233">
    <property type="term" value="F:peptidase activity"/>
    <property type="evidence" value="ECO:0007669"/>
    <property type="project" value="UniProtKB-KW"/>
</dbReference>
<accession>A0ABN1H6I7</accession>
<dbReference type="EMBL" id="BAAAHE010000037">
    <property type="protein sequence ID" value="GAA0630211.1"/>
    <property type="molecule type" value="Genomic_DNA"/>
</dbReference>
<evidence type="ECO:0000256" key="4">
    <source>
        <dbReference type="ARBA" id="ARBA00023136"/>
    </source>
</evidence>
<evidence type="ECO:0000256" key="3">
    <source>
        <dbReference type="ARBA" id="ARBA00022989"/>
    </source>
</evidence>
<feature type="transmembrane region" description="Helical" evidence="5">
    <location>
        <begin position="16"/>
        <end position="35"/>
    </location>
</feature>
<dbReference type="PANTHER" id="PTHR43731:SF26">
    <property type="entry name" value="RHOMBOID-LIKE PROTEIN 10, CHLOROPLASTIC"/>
    <property type="match status" value="1"/>
</dbReference>
<evidence type="ECO:0000256" key="5">
    <source>
        <dbReference type="SAM" id="Phobius"/>
    </source>
</evidence>
<dbReference type="InterPro" id="IPR050925">
    <property type="entry name" value="Rhomboid_protease_S54"/>
</dbReference>
<gene>
    <name evidence="7" type="ORF">GCM10009547_37450</name>
</gene>
<reference evidence="7 8" key="1">
    <citation type="journal article" date="2019" name="Int. J. Syst. Evol. Microbiol.">
        <title>The Global Catalogue of Microorganisms (GCM) 10K type strain sequencing project: providing services to taxonomists for standard genome sequencing and annotation.</title>
        <authorList>
            <consortium name="The Broad Institute Genomics Platform"/>
            <consortium name="The Broad Institute Genome Sequencing Center for Infectious Disease"/>
            <person name="Wu L."/>
            <person name="Ma J."/>
        </authorList>
    </citation>
    <scope>NUCLEOTIDE SEQUENCE [LARGE SCALE GENOMIC DNA]</scope>
    <source>
        <strain evidence="7 8">JCM 10671</strain>
    </source>
</reference>
<feature type="transmembrane region" description="Helical" evidence="5">
    <location>
        <begin position="185"/>
        <end position="204"/>
    </location>
</feature>
<dbReference type="InterPro" id="IPR035952">
    <property type="entry name" value="Rhomboid-like_sf"/>
</dbReference>
<dbReference type="SUPFAM" id="SSF144091">
    <property type="entry name" value="Rhomboid-like"/>
    <property type="match status" value="1"/>
</dbReference>
<keyword evidence="3 5" id="KW-1133">Transmembrane helix</keyword>
<name>A0ABN1H6I7_9ACTN</name>
<keyword evidence="8" id="KW-1185">Reference proteome</keyword>
<evidence type="ECO:0000313" key="7">
    <source>
        <dbReference type="EMBL" id="GAA0630211.1"/>
    </source>
</evidence>
<comment type="subcellular location">
    <subcellularLocation>
        <location evidence="1">Membrane</location>
        <topology evidence="1">Multi-pass membrane protein</topology>
    </subcellularLocation>
</comment>
<dbReference type="GO" id="GO:0006508">
    <property type="term" value="P:proteolysis"/>
    <property type="evidence" value="ECO:0007669"/>
    <property type="project" value="UniProtKB-KW"/>
</dbReference>
<dbReference type="Pfam" id="PF01694">
    <property type="entry name" value="Rhomboid"/>
    <property type="match status" value="1"/>
</dbReference>
<feature type="transmembrane region" description="Helical" evidence="5">
    <location>
        <begin position="224"/>
        <end position="246"/>
    </location>
</feature>
<evidence type="ECO:0000256" key="1">
    <source>
        <dbReference type="ARBA" id="ARBA00004141"/>
    </source>
</evidence>
<feature type="transmembrane region" description="Helical" evidence="5">
    <location>
        <begin position="135"/>
        <end position="153"/>
    </location>
</feature>
<dbReference type="PANTHER" id="PTHR43731">
    <property type="entry name" value="RHOMBOID PROTEASE"/>
    <property type="match status" value="1"/>
</dbReference>
<organism evidence="7 8">
    <name type="scientific">Sporichthya brevicatena</name>
    <dbReference type="NCBI Taxonomy" id="171442"/>
    <lineage>
        <taxon>Bacteria</taxon>
        <taxon>Bacillati</taxon>
        <taxon>Actinomycetota</taxon>
        <taxon>Actinomycetes</taxon>
        <taxon>Sporichthyales</taxon>
        <taxon>Sporichthyaceae</taxon>
        <taxon>Sporichthya</taxon>
    </lineage>
</organism>
<evidence type="ECO:0000256" key="2">
    <source>
        <dbReference type="ARBA" id="ARBA00022692"/>
    </source>
</evidence>
<keyword evidence="2 5" id="KW-0812">Transmembrane</keyword>
<sequence>MVIPIHDKNPTRRFPVVTYAILIINVAVYFFGPAFGDQGLPANVADECRTDAFIQQWAAIPKELTENTQLPPEPVDLVTGDRVVRCPAPDFDKSPPLSALSSMFLHGGLLHLLGNMLFLFIFGNNVEDRFGRLRFAAFYLLCGYTATYAFAFTDPNSTTPLVGASGAVAGVLGAYLWLYPRARVVALVPFLFFLPLPMPAWLVLGTWFGLQAVYAQGGGLGEGSVAYVAHVVGFAVGFVLTVLFIGERRDAPERRRAKRRH</sequence>